<evidence type="ECO:0000313" key="2">
    <source>
        <dbReference type="Proteomes" id="UP001164929"/>
    </source>
</evidence>
<accession>A0AAD6LI01</accession>
<dbReference type="AlphaFoldDB" id="A0AAD6LI01"/>
<gene>
    <name evidence="1" type="ORF">NC653_038346</name>
</gene>
<proteinExistence type="predicted"/>
<organism evidence="1 2">
    <name type="scientific">Populus alba x Populus x berolinensis</name>
    <dbReference type="NCBI Taxonomy" id="444605"/>
    <lineage>
        <taxon>Eukaryota</taxon>
        <taxon>Viridiplantae</taxon>
        <taxon>Streptophyta</taxon>
        <taxon>Embryophyta</taxon>
        <taxon>Tracheophyta</taxon>
        <taxon>Spermatophyta</taxon>
        <taxon>Magnoliopsida</taxon>
        <taxon>eudicotyledons</taxon>
        <taxon>Gunneridae</taxon>
        <taxon>Pentapetalae</taxon>
        <taxon>rosids</taxon>
        <taxon>fabids</taxon>
        <taxon>Malpighiales</taxon>
        <taxon>Salicaceae</taxon>
        <taxon>Saliceae</taxon>
        <taxon>Populus</taxon>
    </lineage>
</organism>
<comment type="caution">
    <text evidence="1">The sequence shown here is derived from an EMBL/GenBank/DDBJ whole genome shotgun (WGS) entry which is preliminary data.</text>
</comment>
<reference evidence="1" key="1">
    <citation type="journal article" date="2023" name="Mol. Ecol. Resour.">
        <title>Chromosome-level genome assembly of a triploid poplar Populus alba 'Berolinensis'.</title>
        <authorList>
            <person name="Chen S."/>
            <person name="Yu Y."/>
            <person name="Wang X."/>
            <person name="Wang S."/>
            <person name="Zhang T."/>
            <person name="Zhou Y."/>
            <person name="He R."/>
            <person name="Meng N."/>
            <person name="Wang Y."/>
            <person name="Liu W."/>
            <person name="Liu Z."/>
            <person name="Liu J."/>
            <person name="Guo Q."/>
            <person name="Huang H."/>
            <person name="Sederoff R.R."/>
            <person name="Wang G."/>
            <person name="Qu G."/>
            <person name="Chen S."/>
        </authorList>
    </citation>
    <scope>NUCLEOTIDE SEQUENCE</scope>
    <source>
        <strain evidence="1">SC-2020</strain>
    </source>
</reference>
<dbReference type="Proteomes" id="UP001164929">
    <property type="component" value="Chromosome 17"/>
</dbReference>
<keyword evidence="2" id="KW-1185">Reference proteome</keyword>
<protein>
    <submittedName>
        <fullName evidence="1">Uncharacterized protein</fullName>
    </submittedName>
</protein>
<dbReference type="EMBL" id="JAQIZT010000017">
    <property type="protein sequence ID" value="KAJ6960288.1"/>
    <property type="molecule type" value="Genomic_DNA"/>
</dbReference>
<sequence>MGADFLGGVGDGSKLIQRLQMCHVAYPGTAFLAYSLENPTGLYGFLDLGSVIHKDF</sequence>
<evidence type="ECO:0000313" key="1">
    <source>
        <dbReference type="EMBL" id="KAJ6960288.1"/>
    </source>
</evidence>
<name>A0AAD6LI01_9ROSI</name>